<keyword evidence="6" id="KW-0378">Hydrolase</keyword>
<evidence type="ECO:0000256" key="8">
    <source>
        <dbReference type="ARBA" id="ARBA00023139"/>
    </source>
</evidence>
<feature type="region of interest" description="Disordered" evidence="10">
    <location>
        <begin position="30"/>
        <end position="81"/>
    </location>
</feature>
<evidence type="ECO:0000256" key="4">
    <source>
        <dbReference type="ARBA" id="ARBA00022729"/>
    </source>
</evidence>
<feature type="signal peptide" evidence="11">
    <location>
        <begin position="1"/>
        <end position="25"/>
    </location>
</feature>
<evidence type="ECO:0000256" key="6">
    <source>
        <dbReference type="ARBA" id="ARBA00022801"/>
    </source>
</evidence>
<evidence type="ECO:0000256" key="1">
    <source>
        <dbReference type="ARBA" id="ARBA00004193"/>
    </source>
</evidence>
<evidence type="ECO:0000313" key="12">
    <source>
        <dbReference type="EMBL" id="MTH75550.1"/>
    </source>
</evidence>
<dbReference type="GO" id="GO:0016787">
    <property type="term" value="F:hydrolase activity"/>
    <property type="evidence" value="ECO:0007669"/>
    <property type="project" value="UniProtKB-KW"/>
</dbReference>
<dbReference type="GO" id="GO:0005886">
    <property type="term" value="C:plasma membrane"/>
    <property type="evidence" value="ECO:0007669"/>
    <property type="project" value="UniProtKB-SubCell"/>
</dbReference>
<evidence type="ECO:0000256" key="11">
    <source>
        <dbReference type="SAM" id="SignalP"/>
    </source>
</evidence>
<proteinExistence type="predicted"/>
<feature type="chain" id="PRO_5025445925" evidence="11">
    <location>
        <begin position="26"/>
        <end position="358"/>
    </location>
</feature>
<evidence type="ECO:0000256" key="3">
    <source>
        <dbReference type="ARBA" id="ARBA00022722"/>
    </source>
</evidence>
<evidence type="ECO:0000256" key="5">
    <source>
        <dbReference type="ARBA" id="ARBA00022737"/>
    </source>
</evidence>
<reference evidence="12" key="1">
    <citation type="submission" date="2019-11" db="EMBL/GenBank/DDBJ databases">
        <title>Draft genome sequence of Mycoplasma hominis strain MH-1.</title>
        <authorList>
            <person name="Ruan Z."/>
            <person name="Zhang J."/>
            <person name="Xie X."/>
        </authorList>
    </citation>
    <scope>NUCLEOTIDE SEQUENCE</scope>
    <source>
        <strain evidence="12">MH-1</strain>
    </source>
</reference>
<evidence type="ECO:0000256" key="10">
    <source>
        <dbReference type="SAM" id="MobiDB-lite"/>
    </source>
</evidence>
<keyword evidence="9 12" id="KW-0449">Lipoprotein</keyword>
<feature type="compositionally biased region" description="Basic and acidic residues" evidence="10">
    <location>
        <begin position="31"/>
        <end position="81"/>
    </location>
</feature>
<dbReference type="InterPro" id="IPR049890">
    <property type="entry name" value="VlpA-F-like_signal"/>
</dbReference>
<keyword evidence="4 11" id="KW-0732">Signal</keyword>
<dbReference type="AlphaFoldDB" id="A0A6A8PY85"/>
<gene>
    <name evidence="12" type="ORF">GLX26_00240</name>
</gene>
<keyword evidence="7" id="KW-0472">Membrane</keyword>
<dbReference type="PANTHER" id="PTHR33607:SF2">
    <property type="entry name" value="ENDONUCLEASE-1"/>
    <property type="match status" value="1"/>
</dbReference>
<dbReference type="PROSITE" id="PS51257">
    <property type="entry name" value="PROKAR_LIPOPROTEIN"/>
    <property type="match status" value="1"/>
</dbReference>
<dbReference type="InterPro" id="IPR007346">
    <property type="entry name" value="Endonuclease-I"/>
</dbReference>
<dbReference type="Pfam" id="PF04231">
    <property type="entry name" value="Endonuclease_1"/>
    <property type="match status" value="1"/>
</dbReference>
<name>A0A6A8PY85_METHO</name>
<keyword evidence="5" id="KW-0677">Repeat</keyword>
<evidence type="ECO:0000256" key="7">
    <source>
        <dbReference type="ARBA" id="ARBA00023136"/>
    </source>
</evidence>
<keyword evidence="2" id="KW-1003">Cell membrane</keyword>
<dbReference type="EMBL" id="WMLC01000002">
    <property type="protein sequence ID" value="MTH75550.1"/>
    <property type="molecule type" value="Genomic_DNA"/>
</dbReference>
<dbReference type="PANTHER" id="PTHR33607">
    <property type="entry name" value="ENDONUCLEASE-1"/>
    <property type="match status" value="1"/>
</dbReference>
<organism evidence="12">
    <name type="scientific">Metamycoplasma hominis</name>
    <name type="common">Mycoplasma hominis</name>
    <dbReference type="NCBI Taxonomy" id="2098"/>
    <lineage>
        <taxon>Bacteria</taxon>
        <taxon>Bacillati</taxon>
        <taxon>Mycoplasmatota</taxon>
        <taxon>Mycoplasmoidales</taxon>
        <taxon>Metamycoplasmataceae</taxon>
        <taxon>Metamycoplasma</taxon>
    </lineage>
</organism>
<comment type="caution">
    <text evidence="12">The sequence shown here is derived from an EMBL/GenBank/DDBJ whole genome shotgun (WGS) entry which is preliminary data.</text>
</comment>
<dbReference type="RefSeq" id="WP_160331635.1">
    <property type="nucleotide sequence ID" value="NZ_CP169635.1"/>
</dbReference>
<protein>
    <submittedName>
        <fullName evidence="12">Variable surface lipoprotein</fullName>
    </submittedName>
</protein>
<keyword evidence="8" id="KW-0564">Palmitate</keyword>
<evidence type="ECO:0000256" key="9">
    <source>
        <dbReference type="ARBA" id="ARBA00023288"/>
    </source>
</evidence>
<comment type="subcellular location">
    <subcellularLocation>
        <location evidence="1">Cell membrane</location>
        <topology evidence="1">Lipid-anchor</topology>
    </subcellularLocation>
</comment>
<keyword evidence="3" id="KW-0540">Nuclease</keyword>
<evidence type="ECO:0000256" key="2">
    <source>
        <dbReference type="ARBA" id="ARBA00022475"/>
    </source>
</evidence>
<dbReference type="InterPro" id="IPR044925">
    <property type="entry name" value="His-Me_finger_sf"/>
</dbReference>
<accession>A0A6A8PY85</accession>
<dbReference type="NCBIfam" id="NF033817">
    <property type="entry name" value="Mplas_variab_LP"/>
    <property type="match status" value="1"/>
</dbReference>
<dbReference type="SUPFAM" id="SSF54060">
    <property type="entry name" value="His-Me finger endonucleases"/>
    <property type="match status" value="1"/>
</dbReference>
<dbReference type="GO" id="GO:0004518">
    <property type="term" value="F:nuclease activity"/>
    <property type="evidence" value="ECO:0007669"/>
    <property type="project" value="UniProtKB-KW"/>
</dbReference>
<sequence>MKKSKKIFLTMGAILPLLISTPLVAAGCVKPEAKPESEKPGTTPEKKPEVKPEGEKPKTTPEKSPEAKPEKPKMPEAKSLDNKIIYDNSNDFYKSLDGLSGQNLRDNLFALQKAHRNHSTKYNDLFDTYKDAFVDKYYEKDGSVLDIYEEIPDKEDVFTNWHGKYRDTGKREGQGMNREHLVPQSWFRKSAPMRTDAHHVWPTDKLVNAWHANYPYGTVKELQGNKISKNGTKTGLSVEDGGPVTEPINEFKGDVARAYLYFCLTYNDLNITSNNQSTRVFKEINRKNTITPIFLKTFLAWNNLDKVSKFDIDRNNGVYKHQGNRNPFIDYPELIDVVYNNNNDYVFKNKGIAVGLNK</sequence>